<dbReference type="PANTHER" id="PTHR34929">
    <property type="entry name" value="ZGC:153157"/>
    <property type="match status" value="1"/>
</dbReference>
<keyword evidence="2" id="KW-0812">Transmembrane</keyword>
<dbReference type="RefSeq" id="XP_011312698.1">
    <property type="nucleotide sequence ID" value="XM_011314396.1"/>
</dbReference>
<keyword evidence="2" id="KW-1133">Transmembrane helix</keyword>
<evidence type="ECO:0000313" key="4">
    <source>
        <dbReference type="RefSeq" id="XP_011312697.1"/>
    </source>
</evidence>
<keyword evidence="3" id="KW-1185">Reference proteome</keyword>
<accession>A0A9R1U9Z0</accession>
<accession>A0A9R1TNW2</accession>
<evidence type="ECO:0000313" key="5">
    <source>
        <dbReference type="RefSeq" id="XP_011312698.1"/>
    </source>
</evidence>
<dbReference type="KEGG" id="fas:105272322"/>
<proteinExistence type="predicted"/>
<evidence type="ECO:0000313" key="3">
    <source>
        <dbReference type="Proteomes" id="UP000694866"/>
    </source>
</evidence>
<reference evidence="4 5" key="1">
    <citation type="submission" date="2025-04" db="UniProtKB">
        <authorList>
            <consortium name="RefSeq"/>
        </authorList>
    </citation>
    <scope>IDENTIFICATION</scope>
    <source>
        <strain evidence="4 5">USDA-PBARC FA_bdor</strain>
        <tissue evidence="4 5">Whole organism</tissue>
    </source>
</reference>
<protein>
    <submittedName>
        <fullName evidence="4 5">Uncharacterized protein isoform X1</fullName>
    </submittedName>
</protein>
<feature type="compositionally biased region" description="Polar residues" evidence="1">
    <location>
        <begin position="166"/>
        <end position="176"/>
    </location>
</feature>
<dbReference type="Proteomes" id="UP000694866">
    <property type="component" value="Unplaced"/>
</dbReference>
<feature type="region of interest" description="Disordered" evidence="1">
    <location>
        <begin position="161"/>
        <end position="187"/>
    </location>
</feature>
<dbReference type="AlphaFoldDB" id="A0A9R1U9Z0"/>
<feature type="transmembrane region" description="Helical" evidence="2">
    <location>
        <begin position="33"/>
        <end position="56"/>
    </location>
</feature>
<dbReference type="Pfam" id="PF15018">
    <property type="entry name" value="InaF-motif"/>
    <property type="match status" value="1"/>
</dbReference>
<dbReference type="OrthoDB" id="8113027at2759"/>
<gene>
    <name evidence="4 5 6" type="primary">LOC105272322</name>
</gene>
<dbReference type="RefSeq" id="XP_011312697.1">
    <property type="nucleotide sequence ID" value="XM_011314395.1"/>
</dbReference>
<evidence type="ECO:0000256" key="1">
    <source>
        <dbReference type="SAM" id="MobiDB-lite"/>
    </source>
</evidence>
<keyword evidence="2" id="KW-0472">Membrane</keyword>
<name>A0A9R1U9Z0_9HYME</name>
<organism evidence="3 5">
    <name type="scientific">Fopius arisanus</name>
    <dbReference type="NCBI Taxonomy" id="64838"/>
    <lineage>
        <taxon>Eukaryota</taxon>
        <taxon>Metazoa</taxon>
        <taxon>Ecdysozoa</taxon>
        <taxon>Arthropoda</taxon>
        <taxon>Hexapoda</taxon>
        <taxon>Insecta</taxon>
        <taxon>Pterygota</taxon>
        <taxon>Neoptera</taxon>
        <taxon>Endopterygota</taxon>
        <taxon>Hymenoptera</taxon>
        <taxon>Apocrita</taxon>
        <taxon>Ichneumonoidea</taxon>
        <taxon>Braconidae</taxon>
        <taxon>Opiinae</taxon>
        <taxon>Fopius</taxon>
    </lineage>
</organism>
<dbReference type="GeneID" id="105272322"/>
<dbReference type="InterPro" id="IPR029162">
    <property type="entry name" value="InaF-motif"/>
</dbReference>
<evidence type="ECO:0000256" key="2">
    <source>
        <dbReference type="SAM" id="Phobius"/>
    </source>
</evidence>
<dbReference type="RefSeq" id="XP_011312699.1">
    <property type="nucleotide sequence ID" value="XM_011314397.1"/>
</dbReference>
<accession>A0A9R1TNZ5</accession>
<dbReference type="PANTHER" id="PTHR34929:SF1">
    <property type="entry name" value="INAF MOTIF CONTAINING 2"/>
    <property type="match status" value="1"/>
</dbReference>
<sequence length="255" mass="28780">MASKEDSAAETGQAPAKDDIYDNRPVAKKIIRIITVMAYLVSVSFVAIVLSGYYIFLWHPPPGGSLSLRDPHSEYLMENSPSNNRSISEIIERMNLFRKNTARRRGLNRTSSHHDRLNIDNSTKINFNHTWEYPDTSPGVYDSVTHQLITIPSLIETKIPEGSHALETSDSSTSEGIQERTTAKPNVTESLEKEKLVYPPVYLEENQPIERPELEASLNPLPTINPTSAEYQDISVENVEEPLGIEFDSDRLTRR</sequence>
<evidence type="ECO:0000313" key="6">
    <source>
        <dbReference type="RefSeq" id="XP_011312699.1"/>
    </source>
</evidence>